<evidence type="ECO:0000313" key="5">
    <source>
        <dbReference type="EMBL" id="KAK2598277.1"/>
    </source>
</evidence>
<dbReference type="InterPro" id="IPR056884">
    <property type="entry name" value="NPHP3-like_N"/>
</dbReference>
<sequence>MVQDQKPKDGQNAIKELWDQAAADFETICGKSLRQGRVKTFDDVKRIIEKDRSTTSHDAVQQDGWEKAKSVGLKTLKCLKLLANVAAQGASLIPLPPVAANTATSALGFVFDIPQAIKAYNDAVNQVFEEISSALAQMRIYESMEKVDESLLYQIHLVMVSIVKLSAHVVKYQQGGKRERGLQKLKSIFNNDSGLNDEMGVFKRVLQYQRDVESTVTLAVVVETRQDIVLLIEKNSMLQTTVESTQQGVQSIQIASESMQQDLQSIRSNADRNDQLTKIKETLELPSVDTSTDTRTRFSEGCYEGTGSWIWTHETYDKWTAPKERNSRSRVLFISGPPGSGKSSACALIVRRLEDQQDRTYVAHYFFPKKQESKKQDSDGRKPDSDTKQAADPIHLALKSMAYQIAKVDTIVRNALYNASQDPSAIRRASELNVLWERLKIGATGSRATYYLVFDGLENLVSSDAESLITFVLGLQRSEDLKSESNLRFLVSGKQGMFENSNTRTALQIRMEEENQPDMRIFISRKLKEQDILQHPKPESDQHMVREMILQRLPENARGSYTSLELGLDDIIHRLRTRVTIKELERKLDQPIISHEAAIETLQRSLSGDDVNELNELLKWVYPFADTIDPLSLQQLEQAKFLSSGTESLVSLQNTIKNKYSKVLKIENGNVHVQDLALDFLKKADITSAASQEPGDSATISMTITINNVDRETCGNFLWDLAHKANRQKFNFDFEARQVGNSTARIAVDELDAYHTIVLRTFQYLNEEPNERTSDIGIHLAAFLPDHLAGIRHLQEDKNQFLRPQQYQEIGQNLYTLFKDGTIFERHRANFERIFWNVEDLKEIREWLTDTSVMRGVQDKSWRNQVKNTISPANGYLRYFARPLVESLLRGRTCDVWQASYWVLQLKDADDEAVSVSHRGDSDEKGKSSSSSSYYDNIDWTLISEWCRNFLNLSDADIDSLWYERLASTALHHDDKVTKARELFQLALEKEKPSWLCHRGLGTTYDHEEKFAEAMECFELSIAEAKKDGAVPKPELTDLFEMHLLTGRCALNIGDLKKAAEFYLQASSSKDVDQAMKAQLGHMKALMRSPDPQYATKWLQDNLSEETEGRRLCDILKMAAREDDHGDFIPKMFTLASDKPDTLKGVVRAMETATVRPGPGAESDEVNPLLDDEVVGVLKYYRGLAMYTYRHKVASETVDPSREALKLWEECCDQLSNIGSGDAYFIRKKAKVKIAQHYFEDMLARDRLDDVDKLAQLARSENQVQGEWEASGFLSALYAQHGNTTQSRAALVRKARFGLEVLSDETPQNDNLGFYLLWQALVQNGDFANAVIALLFCISPDVLADALKFESKDVQDDKGLDNQRLLDTVRKLAEKTLEVVRSQLPEISPQHQRLSIAREHIDTCLGAISSSNDALEGGEGQSQIALHNSETVAAYHMIQDRLRAAQQDITEVSDWTWSCDGRTMDGKKCTKREVYHCIYCTDIDFCNDCLGRLRDPERCSDMESTVCSSKHRWLKLPLPGSGLYVGPQATSLRAPKVQQRHEDHQILEVSGDGDATVNVEEWKADVARAWDIVLEGGGSGAD</sequence>
<dbReference type="InterPro" id="IPR019734">
    <property type="entry name" value="TPR_rpt"/>
</dbReference>
<dbReference type="SUPFAM" id="SSF48452">
    <property type="entry name" value="TPR-like"/>
    <property type="match status" value="1"/>
</dbReference>
<protein>
    <recommendedName>
        <fullName evidence="7">Fungal STAND N-terminal Goodbye domain-containing protein</fullName>
    </recommendedName>
</protein>
<dbReference type="InterPro" id="IPR031350">
    <property type="entry name" value="Goodbye_dom"/>
</dbReference>
<evidence type="ECO:0000259" key="4">
    <source>
        <dbReference type="Pfam" id="PF24883"/>
    </source>
</evidence>
<evidence type="ECO:0000313" key="6">
    <source>
        <dbReference type="Proteomes" id="UP001265746"/>
    </source>
</evidence>
<dbReference type="Pfam" id="PF17109">
    <property type="entry name" value="Goodbye"/>
    <property type="match status" value="1"/>
</dbReference>
<keyword evidence="6" id="KW-1185">Reference proteome</keyword>
<accession>A0AAD9S671</accession>
<dbReference type="SUPFAM" id="SSF52540">
    <property type="entry name" value="P-loop containing nucleoside triphosphate hydrolases"/>
    <property type="match status" value="1"/>
</dbReference>
<name>A0AAD9S671_PHOAM</name>
<dbReference type="Gene3D" id="1.25.40.10">
    <property type="entry name" value="Tetratricopeptide repeat domain"/>
    <property type="match status" value="1"/>
</dbReference>
<dbReference type="PANTHER" id="PTHR10039:SF17">
    <property type="entry name" value="FUNGAL STAND N-TERMINAL GOODBYE DOMAIN-CONTAINING PROTEIN-RELATED"/>
    <property type="match status" value="1"/>
</dbReference>
<evidence type="ECO:0000259" key="3">
    <source>
        <dbReference type="Pfam" id="PF17109"/>
    </source>
</evidence>
<evidence type="ECO:0008006" key="7">
    <source>
        <dbReference type="Google" id="ProtNLM"/>
    </source>
</evidence>
<dbReference type="InterPro" id="IPR027417">
    <property type="entry name" value="P-loop_NTPase"/>
</dbReference>
<dbReference type="PANTHER" id="PTHR10039">
    <property type="entry name" value="AMELOGENIN"/>
    <property type="match status" value="1"/>
</dbReference>
<evidence type="ECO:0000256" key="2">
    <source>
        <dbReference type="SAM" id="MobiDB-lite"/>
    </source>
</evidence>
<dbReference type="SMART" id="SM00028">
    <property type="entry name" value="TPR"/>
    <property type="match status" value="2"/>
</dbReference>
<dbReference type="Proteomes" id="UP001265746">
    <property type="component" value="Unassembled WGS sequence"/>
</dbReference>
<dbReference type="Gene3D" id="3.40.50.300">
    <property type="entry name" value="P-loop containing nucleotide triphosphate hydrolases"/>
    <property type="match status" value="1"/>
</dbReference>
<comment type="caution">
    <text evidence="5">The sequence shown here is derived from an EMBL/GenBank/DDBJ whole genome shotgun (WGS) entry which is preliminary data.</text>
</comment>
<feature type="domain" description="Nephrocystin 3-like N-terminal" evidence="4">
    <location>
        <begin position="305"/>
        <end position="492"/>
    </location>
</feature>
<gene>
    <name evidence="5" type="ORF">N8I77_011700</name>
</gene>
<feature type="region of interest" description="Disordered" evidence="2">
    <location>
        <begin position="371"/>
        <end position="390"/>
    </location>
</feature>
<dbReference type="Pfam" id="PF24883">
    <property type="entry name" value="NPHP3_N"/>
    <property type="match status" value="1"/>
</dbReference>
<organism evidence="5 6">
    <name type="scientific">Phomopsis amygdali</name>
    <name type="common">Fusicoccum amygdali</name>
    <dbReference type="NCBI Taxonomy" id="1214568"/>
    <lineage>
        <taxon>Eukaryota</taxon>
        <taxon>Fungi</taxon>
        <taxon>Dikarya</taxon>
        <taxon>Ascomycota</taxon>
        <taxon>Pezizomycotina</taxon>
        <taxon>Sordariomycetes</taxon>
        <taxon>Sordariomycetidae</taxon>
        <taxon>Diaporthales</taxon>
        <taxon>Diaporthaceae</taxon>
        <taxon>Diaporthe</taxon>
    </lineage>
</organism>
<dbReference type="InterPro" id="IPR011990">
    <property type="entry name" value="TPR-like_helical_dom_sf"/>
</dbReference>
<keyword evidence="1" id="KW-0677">Repeat</keyword>
<evidence type="ECO:0000256" key="1">
    <source>
        <dbReference type="ARBA" id="ARBA00022737"/>
    </source>
</evidence>
<dbReference type="EMBL" id="JAUJFL010000008">
    <property type="protein sequence ID" value="KAK2598277.1"/>
    <property type="molecule type" value="Genomic_DNA"/>
</dbReference>
<feature type="domain" description="Fungal STAND N-terminal Goodbye" evidence="3">
    <location>
        <begin position="18"/>
        <end position="141"/>
    </location>
</feature>
<feature type="compositionally biased region" description="Basic and acidic residues" evidence="2">
    <location>
        <begin position="371"/>
        <end position="389"/>
    </location>
</feature>
<reference evidence="5" key="1">
    <citation type="submission" date="2023-06" db="EMBL/GenBank/DDBJ databases">
        <authorList>
            <person name="Noh H."/>
        </authorList>
    </citation>
    <scope>NUCLEOTIDE SEQUENCE</scope>
    <source>
        <strain evidence="5">DUCC20226</strain>
    </source>
</reference>
<proteinExistence type="predicted"/>